<sequence length="652" mass="75660">MIDYEDNLRMERFAPIRPLGKGSFGGVYLAHHVQDGIVAIKIIQKNKFEEREWDAGIELLNKQKQCPFILKYQQFDYNRDNFIIVSDYSNMKTLDIIAKNPQINLPSFTLRALMKQILEGMRAFHSVGLIHRDIKCDNILLHSPPGSGLVYVKISDFGFAKKEDLNSEQTYTAGTLPFMAPELFLKPILSTQKVDIKMTKSLYIKRPVEITDNLLWNLLSKLLEFNSDRRITAAEALQYPYFTSPEAIADISPEQHDLAQQSALSEEQGDSNISEFDKQPSYIVAESVIKISKFPPIKRSNQASLSYTATEEQLQIEQNFIDPKLSLDEIRQKYLIFKSLSLQQRDIVSLNLYRRIEESSDNRENVIQMGIIDLLIQQLNTIAVEEIYLITCDPLVVLLKLSEFEQKQLLIKKGALSWTLRALQSENEDVLDCALYNIHKIMAAFLENQEEGKENILRQQLESDGTLGRILWALFNDRYKFDFIKYNAILAIACIYKAVPIPSKFGFQIIDNLKGNIKGKINHLIRYSSISLAFIAECRENHSEILKGDFLKAINNLFYEKWTEEYYPNIFLLLGKLYKFGDDETKLMIKNEINIDNIEEFKQHQNRLIVSESKKFLEMIDFNQINDEYKEKQKENSKEQKIELDQEQQTEE</sequence>
<reference evidence="6 7" key="1">
    <citation type="submission" date="2019-03" db="EMBL/GenBank/DDBJ databases">
        <title>Single cell metagenomics reveals metabolic interactions within the superorganism composed of flagellate Streblomastix strix and complex community of Bacteroidetes bacteria on its surface.</title>
        <authorList>
            <person name="Treitli S.C."/>
            <person name="Kolisko M."/>
            <person name="Husnik F."/>
            <person name="Keeling P."/>
            <person name="Hampl V."/>
        </authorList>
    </citation>
    <scope>NUCLEOTIDE SEQUENCE [LARGE SCALE GENOMIC DNA]</scope>
    <source>
        <strain evidence="6">ST1C</strain>
    </source>
</reference>
<dbReference type="InterPro" id="IPR008271">
    <property type="entry name" value="Ser/Thr_kinase_AS"/>
</dbReference>
<keyword evidence="2 3" id="KW-0067">ATP-binding</keyword>
<dbReference type="CDD" id="cd00180">
    <property type="entry name" value="PKc"/>
    <property type="match status" value="1"/>
</dbReference>
<evidence type="ECO:0000256" key="2">
    <source>
        <dbReference type="ARBA" id="ARBA00022840"/>
    </source>
</evidence>
<organism evidence="6 7">
    <name type="scientific">Streblomastix strix</name>
    <dbReference type="NCBI Taxonomy" id="222440"/>
    <lineage>
        <taxon>Eukaryota</taxon>
        <taxon>Metamonada</taxon>
        <taxon>Preaxostyla</taxon>
        <taxon>Oxymonadida</taxon>
        <taxon>Streblomastigidae</taxon>
        <taxon>Streblomastix</taxon>
    </lineage>
</organism>
<feature type="binding site" evidence="3">
    <location>
        <position position="41"/>
    </location>
    <ligand>
        <name>ATP</name>
        <dbReference type="ChEBI" id="CHEBI:30616"/>
    </ligand>
</feature>
<dbReference type="EMBL" id="SNRW01002697">
    <property type="protein sequence ID" value="KAA6391985.1"/>
    <property type="molecule type" value="Genomic_DNA"/>
</dbReference>
<dbReference type="InterPro" id="IPR000719">
    <property type="entry name" value="Prot_kinase_dom"/>
</dbReference>
<dbReference type="GO" id="GO:0044773">
    <property type="term" value="P:mitotic DNA damage checkpoint signaling"/>
    <property type="evidence" value="ECO:0007669"/>
    <property type="project" value="TreeGrafter"/>
</dbReference>
<dbReference type="PROSITE" id="PS50011">
    <property type="entry name" value="PROTEIN_KINASE_DOM"/>
    <property type="match status" value="1"/>
</dbReference>
<evidence type="ECO:0000313" key="6">
    <source>
        <dbReference type="EMBL" id="KAA6391985.1"/>
    </source>
</evidence>
<evidence type="ECO:0000313" key="7">
    <source>
        <dbReference type="Proteomes" id="UP000324800"/>
    </source>
</evidence>
<feature type="compositionally biased region" description="Basic and acidic residues" evidence="4">
    <location>
        <begin position="631"/>
        <end position="644"/>
    </location>
</feature>
<evidence type="ECO:0000256" key="4">
    <source>
        <dbReference type="SAM" id="MobiDB-lite"/>
    </source>
</evidence>
<dbReference type="InterPro" id="IPR016024">
    <property type="entry name" value="ARM-type_fold"/>
</dbReference>
<evidence type="ECO:0000256" key="1">
    <source>
        <dbReference type="ARBA" id="ARBA00022741"/>
    </source>
</evidence>
<dbReference type="InterPro" id="IPR011989">
    <property type="entry name" value="ARM-like"/>
</dbReference>
<dbReference type="PROSITE" id="PS00108">
    <property type="entry name" value="PROTEIN_KINASE_ST"/>
    <property type="match status" value="1"/>
</dbReference>
<dbReference type="GO" id="GO:0005524">
    <property type="term" value="F:ATP binding"/>
    <property type="evidence" value="ECO:0007669"/>
    <property type="project" value="UniProtKB-UniRule"/>
</dbReference>
<name>A0A5J4WBP8_9EUKA</name>
<dbReference type="GO" id="GO:0005634">
    <property type="term" value="C:nucleus"/>
    <property type="evidence" value="ECO:0007669"/>
    <property type="project" value="TreeGrafter"/>
</dbReference>
<evidence type="ECO:0000259" key="5">
    <source>
        <dbReference type="PROSITE" id="PS50011"/>
    </source>
</evidence>
<accession>A0A5J4WBP8</accession>
<gene>
    <name evidence="6" type="ORF">EZS28_012488</name>
</gene>
<dbReference type="Proteomes" id="UP000324800">
    <property type="component" value="Unassembled WGS sequence"/>
</dbReference>
<dbReference type="InterPro" id="IPR017441">
    <property type="entry name" value="Protein_kinase_ATP_BS"/>
</dbReference>
<dbReference type="GO" id="GO:0005737">
    <property type="term" value="C:cytoplasm"/>
    <property type="evidence" value="ECO:0007669"/>
    <property type="project" value="TreeGrafter"/>
</dbReference>
<evidence type="ECO:0000256" key="3">
    <source>
        <dbReference type="PROSITE-ProRule" id="PRU10141"/>
    </source>
</evidence>
<comment type="caution">
    <text evidence="6">The sequence shown here is derived from an EMBL/GenBank/DDBJ whole genome shotgun (WGS) entry which is preliminary data.</text>
</comment>
<dbReference type="Pfam" id="PF00069">
    <property type="entry name" value="Pkinase"/>
    <property type="match status" value="1"/>
</dbReference>
<dbReference type="InterPro" id="IPR011009">
    <property type="entry name" value="Kinase-like_dom_sf"/>
</dbReference>
<feature type="region of interest" description="Disordered" evidence="4">
    <location>
        <begin position="631"/>
        <end position="652"/>
    </location>
</feature>
<protein>
    <recommendedName>
        <fullName evidence="5">Protein kinase domain-containing protein</fullName>
    </recommendedName>
</protein>
<dbReference type="Gene3D" id="1.10.510.10">
    <property type="entry name" value="Transferase(Phosphotransferase) domain 1"/>
    <property type="match status" value="2"/>
</dbReference>
<proteinExistence type="predicted"/>
<dbReference type="GO" id="GO:0004674">
    <property type="term" value="F:protein serine/threonine kinase activity"/>
    <property type="evidence" value="ECO:0007669"/>
    <property type="project" value="TreeGrafter"/>
</dbReference>
<dbReference type="SUPFAM" id="SSF56112">
    <property type="entry name" value="Protein kinase-like (PK-like)"/>
    <property type="match status" value="1"/>
</dbReference>
<dbReference type="Gene3D" id="1.25.10.10">
    <property type="entry name" value="Leucine-rich Repeat Variant"/>
    <property type="match status" value="1"/>
</dbReference>
<dbReference type="SUPFAM" id="SSF48371">
    <property type="entry name" value="ARM repeat"/>
    <property type="match status" value="1"/>
</dbReference>
<keyword evidence="1 3" id="KW-0547">Nucleotide-binding</keyword>
<dbReference type="PANTHER" id="PTHR44167:SF31">
    <property type="entry name" value="PROTEIN CBG02007"/>
    <property type="match status" value="1"/>
</dbReference>
<dbReference type="PROSITE" id="PS00107">
    <property type="entry name" value="PROTEIN_KINASE_ATP"/>
    <property type="match status" value="1"/>
</dbReference>
<dbReference type="SMART" id="SM00220">
    <property type="entry name" value="S_TKc"/>
    <property type="match status" value="1"/>
</dbReference>
<feature type="domain" description="Protein kinase" evidence="5">
    <location>
        <begin position="13"/>
        <end position="242"/>
    </location>
</feature>
<dbReference type="AlphaFoldDB" id="A0A5J4WBP8"/>
<dbReference type="PANTHER" id="PTHR44167">
    <property type="entry name" value="OVARIAN-SPECIFIC SERINE/THREONINE-PROTEIN KINASE LOK-RELATED"/>
    <property type="match status" value="1"/>
</dbReference>